<evidence type="ECO:0000259" key="4">
    <source>
        <dbReference type="Pfam" id="PF01648"/>
    </source>
</evidence>
<evidence type="ECO:0000313" key="6">
    <source>
        <dbReference type="EMBL" id="GHE68743.1"/>
    </source>
</evidence>
<feature type="binding site" evidence="2">
    <location>
        <position position="50"/>
    </location>
    <ligand>
        <name>CoA</name>
        <dbReference type="ChEBI" id="CHEBI:57287"/>
    </ligand>
</feature>
<dbReference type="GO" id="GO:0008897">
    <property type="term" value="F:holo-[acyl-carrier-protein] synthase activity"/>
    <property type="evidence" value="ECO:0007669"/>
    <property type="project" value="InterPro"/>
</dbReference>
<evidence type="ECO:0000313" key="7">
    <source>
        <dbReference type="Proteomes" id="UP000603227"/>
    </source>
</evidence>
<feature type="domain" description="4'-phosphopantetheinyl transferase" evidence="4">
    <location>
        <begin position="104"/>
        <end position="181"/>
    </location>
</feature>
<feature type="binding site" evidence="2">
    <location>
        <position position="108"/>
    </location>
    <ligand>
        <name>CoA</name>
        <dbReference type="ChEBI" id="CHEBI:57287"/>
    </ligand>
</feature>
<dbReference type="SUPFAM" id="SSF56214">
    <property type="entry name" value="4'-phosphopantetheinyl transferase"/>
    <property type="match status" value="1"/>
</dbReference>
<dbReference type="GO" id="GO:0009239">
    <property type="term" value="P:enterobactin biosynthetic process"/>
    <property type="evidence" value="ECO:0007669"/>
    <property type="project" value="InterPro"/>
</dbReference>
<evidence type="ECO:0000256" key="2">
    <source>
        <dbReference type="PIRSR" id="PIRSR603542-1"/>
    </source>
</evidence>
<reference evidence="6" key="2">
    <citation type="submission" date="2020-09" db="EMBL/GenBank/DDBJ databases">
        <authorList>
            <person name="Sun Q."/>
            <person name="Zhou Y."/>
        </authorList>
    </citation>
    <scope>NUCLEOTIDE SEQUENCE</scope>
    <source>
        <strain evidence="6">CGMCC 4.7403</strain>
    </source>
</reference>
<dbReference type="GO" id="GO:0009366">
    <property type="term" value="C:enterobactin synthetase complex"/>
    <property type="evidence" value="ECO:0007669"/>
    <property type="project" value="InterPro"/>
</dbReference>
<accession>A0A918ZU37</accession>
<dbReference type="PRINTS" id="PR01399">
    <property type="entry name" value="ENTSNTHTASED"/>
</dbReference>
<dbReference type="InterPro" id="IPR008278">
    <property type="entry name" value="4-PPantetheinyl_Trfase_dom"/>
</dbReference>
<proteinExistence type="predicted"/>
<feature type="binding site" evidence="2">
    <location>
        <begin position="86"/>
        <end position="87"/>
    </location>
    <ligand>
        <name>CoA</name>
        <dbReference type="ChEBI" id="CHEBI:57287"/>
    </ligand>
</feature>
<dbReference type="PANTHER" id="PTHR38096">
    <property type="entry name" value="ENTEROBACTIN SYNTHASE COMPONENT D"/>
    <property type="match status" value="1"/>
</dbReference>
<keyword evidence="3" id="KW-0460">Magnesium</keyword>
<dbReference type="Pfam" id="PF01648">
    <property type="entry name" value="ACPS"/>
    <property type="match status" value="1"/>
</dbReference>
<dbReference type="PANTHER" id="PTHR38096:SF1">
    <property type="entry name" value="ENTEROBACTIN SYNTHASE COMPONENT D"/>
    <property type="match status" value="1"/>
</dbReference>
<dbReference type="GO" id="GO:0000287">
    <property type="term" value="F:magnesium ion binding"/>
    <property type="evidence" value="ECO:0007669"/>
    <property type="project" value="InterPro"/>
</dbReference>
<feature type="binding site" evidence="2">
    <location>
        <position position="157"/>
    </location>
    <ligand>
        <name>CoA</name>
        <dbReference type="ChEBI" id="CHEBI:57287"/>
    </ligand>
</feature>
<keyword evidence="1 6" id="KW-0808">Transferase</keyword>
<comment type="caution">
    <text evidence="6">The sequence shown here is derived from an EMBL/GenBank/DDBJ whole genome shotgun (WGS) entry which is preliminary data.</text>
</comment>
<name>A0A918ZU37_9ACTN</name>
<dbReference type="GO" id="GO:0005886">
    <property type="term" value="C:plasma membrane"/>
    <property type="evidence" value="ECO:0007669"/>
    <property type="project" value="TreeGrafter"/>
</dbReference>
<evidence type="ECO:0000256" key="1">
    <source>
        <dbReference type="ARBA" id="ARBA00022679"/>
    </source>
</evidence>
<evidence type="ECO:0000259" key="5">
    <source>
        <dbReference type="Pfam" id="PF17837"/>
    </source>
</evidence>
<feature type="binding site" evidence="3">
    <location>
        <position position="110"/>
    </location>
    <ligand>
        <name>Mg(2+)</name>
        <dbReference type="ChEBI" id="CHEBI:18420"/>
    </ligand>
</feature>
<feature type="binding site" evidence="2">
    <location>
        <position position="42"/>
    </location>
    <ligand>
        <name>CoA</name>
        <dbReference type="ChEBI" id="CHEBI:57287"/>
    </ligand>
</feature>
<feature type="domain" description="4'-phosphopantetheinyl transferase N-terminal" evidence="5">
    <location>
        <begin position="30"/>
        <end position="97"/>
    </location>
</feature>
<feature type="binding site" evidence="2">
    <location>
        <position position="167"/>
    </location>
    <ligand>
        <name>CoA</name>
        <dbReference type="ChEBI" id="CHEBI:57287"/>
    </ligand>
</feature>
<reference evidence="6" key="1">
    <citation type="journal article" date="2014" name="Int. J. Syst. Evol. Microbiol.">
        <title>Complete genome sequence of Corynebacterium casei LMG S-19264T (=DSM 44701T), isolated from a smear-ripened cheese.</title>
        <authorList>
            <consortium name="US DOE Joint Genome Institute (JGI-PGF)"/>
            <person name="Walter F."/>
            <person name="Albersmeier A."/>
            <person name="Kalinowski J."/>
            <person name="Ruckert C."/>
        </authorList>
    </citation>
    <scope>NUCLEOTIDE SEQUENCE</scope>
    <source>
        <strain evidence="6">CGMCC 4.7403</strain>
    </source>
</reference>
<keyword evidence="7" id="KW-1185">Reference proteome</keyword>
<dbReference type="EMBL" id="BNAT01000071">
    <property type="protein sequence ID" value="GHE68743.1"/>
    <property type="molecule type" value="Genomic_DNA"/>
</dbReference>
<dbReference type="AlphaFoldDB" id="A0A918ZU37"/>
<feature type="binding site" evidence="3">
    <location>
        <position position="108"/>
    </location>
    <ligand>
        <name>Mg(2+)</name>
        <dbReference type="ChEBI" id="CHEBI:18420"/>
    </ligand>
</feature>
<comment type="cofactor">
    <cofactor evidence="3">
        <name>Mg(2+)</name>
        <dbReference type="ChEBI" id="CHEBI:18420"/>
    </cofactor>
</comment>
<feature type="binding site" evidence="2">
    <location>
        <position position="153"/>
    </location>
    <ligand>
        <name>CoA</name>
        <dbReference type="ChEBI" id="CHEBI:57287"/>
    </ligand>
</feature>
<dbReference type="Proteomes" id="UP000603227">
    <property type="component" value="Unassembled WGS sequence"/>
</dbReference>
<feature type="binding site" evidence="3">
    <location>
        <position position="109"/>
    </location>
    <ligand>
        <name>Mg(2+)</name>
        <dbReference type="ChEBI" id="CHEBI:18420"/>
    </ligand>
</feature>
<evidence type="ECO:0000256" key="3">
    <source>
        <dbReference type="PIRSR" id="PIRSR603542-2"/>
    </source>
</evidence>
<gene>
    <name evidence="6" type="ORF">GCM10017771_92490</name>
</gene>
<organism evidence="6 7">
    <name type="scientific">Streptomyces capitiformicae</name>
    <dbReference type="NCBI Taxonomy" id="2014920"/>
    <lineage>
        <taxon>Bacteria</taxon>
        <taxon>Bacillati</taxon>
        <taxon>Actinomycetota</taxon>
        <taxon>Actinomycetes</taxon>
        <taxon>Kitasatosporales</taxon>
        <taxon>Streptomycetaceae</taxon>
        <taxon>Streptomyces</taxon>
    </lineage>
</organism>
<dbReference type="InterPro" id="IPR003542">
    <property type="entry name" value="Enbac_synth_compD-like"/>
</dbReference>
<dbReference type="RefSeq" id="WP_189788396.1">
    <property type="nucleotide sequence ID" value="NZ_BNAT01000071.1"/>
</dbReference>
<dbReference type="InterPro" id="IPR037143">
    <property type="entry name" value="4-PPantetheinyl_Trfase_dom_sf"/>
</dbReference>
<protein>
    <submittedName>
        <fullName evidence="6">4'-phosphopantetheinyl transferase</fullName>
    </submittedName>
</protein>
<sequence length="241" mass="25493">MTPLMRRLLPEQVEVTEVRGELAAPPLFPEEAATVARAVDKRRREFATGRRCARLSLAALGCTAAPLLPGPSGAPDWPAGVVGAISHCDGYRVAAVAHDRDLAGLGIDAEPAGPLPDGVLDAVSLPEERADLARLTSTAPEIPWDRLLFSAKEAVYKVWFPLTRKPLGFEDARLRFTRETATAGLERGTFAVRLLVPLPPALIRAADGGAVDLTGRWLVGEGMVLTALTLPAAGSGAERPA</sequence>
<dbReference type="InterPro" id="IPR041354">
    <property type="entry name" value="4PPT_N"/>
</dbReference>
<dbReference type="Pfam" id="PF17837">
    <property type="entry name" value="4PPT_N"/>
    <property type="match status" value="1"/>
</dbReference>
<keyword evidence="3" id="KW-0479">Metal-binding</keyword>